<evidence type="ECO:0000313" key="4">
    <source>
        <dbReference type="EMBL" id="KGP63634.1"/>
    </source>
</evidence>
<dbReference type="GO" id="GO:0016491">
    <property type="term" value="F:oxidoreductase activity"/>
    <property type="evidence" value="ECO:0007669"/>
    <property type="project" value="UniProtKB-KW"/>
</dbReference>
<evidence type="ECO:0000256" key="1">
    <source>
        <dbReference type="ARBA" id="ARBA00006484"/>
    </source>
</evidence>
<dbReference type="InterPro" id="IPR052178">
    <property type="entry name" value="Sec_Metab_Biosynth_SDR"/>
</dbReference>
<dbReference type="PANTHER" id="PTHR43618">
    <property type="entry name" value="7-ALPHA-HYDROXYSTEROID DEHYDROGENASE"/>
    <property type="match status" value="1"/>
</dbReference>
<organism evidence="4 5">
    <name type="scientific">Legionella norrlandica</name>
    <dbReference type="NCBI Taxonomy" id="1498499"/>
    <lineage>
        <taxon>Bacteria</taxon>
        <taxon>Pseudomonadati</taxon>
        <taxon>Pseudomonadota</taxon>
        <taxon>Gammaproteobacteria</taxon>
        <taxon>Legionellales</taxon>
        <taxon>Legionellaceae</taxon>
        <taxon>Legionella</taxon>
    </lineage>
</organism>
<dbReference type="PRINTS" id="PR00080">
    <property type="entry name" value="SDRFAMILY"/>
</dbReference>
<dbReference type="STRING" id="1498499.EP47_03150"/>
<dbReference type="Gene3D" id="3.40.50.720">
    <property type="entry name" value="NAD(P)-binding Rossmann-like Domain"/>
    <property type="match status" value="1"/>
</dbReference>
<dbReference type="InterPro" id="IPR036291">
    <property type="entry name" value="NAD(P)-bd_dom_sf"/>
</dbReference>
<dbReference type="Pfam" id="PF13561">
    <property type="entry name" value="adh_short_C2"/>
    <property type="match status" value="1"/>
</dbReference>
<evidence type="ECO:0000256" key="3">
    <source>
        <dbReference type="ARBA" id="ARBA00023002"/>
    </source>
</evidence>
<dbReference type="EMBL" id="JNCF01000012">
    <property type="protein sequence ID" value="KGP63634.1"/>
    <property type="molecule type" value="Genomic_DNA"/>
</dbReference>
<dbReference type="OrthoDB" id="9809287at2"/>
<accession>A0A0A2SW01</accession>
<comment type="similarity">
    <text evidence="1">Belongs to the short-chain dehydrogenases/reductases (SDR) family.</text>
</comment>
<keyword evidence="2" id="KW-0521">NADP</keyword>
<dbReference type="PRINTS" id="PR00081">
    <property type="entry name" value="GDHRDH"/>
</dbReference>
<reference evidence="4 5" key="1">
    <citation type="submission" date="2014-05" db="EMBL/GenBank/DDBJ databases">
        <authorList>
            <person name="Rizzardi K."/>
            <person name="Winiecka-Krusnell J."/>
            <person name="Ramliden M."/>
            <person name="Alm E."/>
            <person name="Andersson S."/>
            <person name="Byfors S."/>
        </authorList>
    </citation>
    <scope>NUCLEOTIDE SEQUENCE [LARGE SCALE GENOMIC DNA]</scope>
    <source>
        <strain evidence="4 5">LEGN</strain>
    </source>
</reference>
<keyword evidence="5" id="KW-1185">Reference proteome</keyword>
<protein>
    <submittedName>
        <fullName evidence="4">Short-chain dehydrogenase</fullName>
    </submittedName>
</protein>
<keyword evidence="3" id="KW-0560">Oxidoreductase</keyword>
<evidence type="ECO:0000313" key="5">
    <source>
        <dbReference type="Proteomes" id="UP000054422"/>
    </source>
</evidence>
<gene>
    <name evidence="4" type="ORF">EP47_03150</name>
</gene>
<dbReference type="SUPFAM" id="SSF51735">
    <property type="entry name" value="NAD(P)-binding Rossmann-fold domains"/>
    <property type="match status" value="1"/>
</dbReference>
<dbReference type="Proteomes" id="UP000054422">
    <property type="component" value="Unassembled WGS sequence"/>
</dbReference>
<evidence type="ECO:0000256" key="2">
    <source>
        <dbReference type="ARBA" id="ARBA00022857"/>
    </source>
</evidence>
<dbReference type="RefSeq" id="WP_035888210.1">
    <property type="nucleotide sequence ID" value="NZ_JNCF01000012.1"/>
</dbReference>
<comment type="caution">
    <text evidence="4">The sequence shown here is derived from an EMBL/GenBank/DDBJ whole genome shotgun (WGS) entry which is preliminary data.</text>
</comment>
<dbReference type="InterPro" id="IPR002347">
    <property type="entry name" value="SDR_fam"/>
</dbReference>
<dbReference type="AlphaFoldDB" id="A0A0A2SW01"/>
<dbReference type="PANTHER" id="PTHR43618:SF8">
    <property type="entry name" value="7ALPHA-HYDROXYSTEROID DEHYDROGENASE"/>
    <property type="match status" value="1"/>
</dbReference>
<name>A0A0A2SW01_9GAMM</name>
<proteinExistence type="inferred from homology"/>
<sequence>MSYSKPETAPRLSELFSLQGKTALVIGGAGLLGSEIAHAFAEQGANVIIASRNLEKCRIYTDYLTENFKNGIFTPLCIDISNPESIDLCMHTVNELFPEGLDILVNCGWSGRKNTFESISDEDWNQDIEICLNGVFRTIKRASPLLKKKKGNILNIASMYGHVAPDYRLYDSERFANPPSYGAAKAGLIQLTKYLASFLSPHQIRVNAISPGPFPFESTQKENPDFIQRLSGKNPLNRIGKPHELKGAAILLCSEAGSYITGQNLCVDGGWGVW</sequence>